<dbReference type="EMBL" id="KZ819773">
    <property type="protein sequence ID" value="PWN52507.1"/>
    <property type="molecule type" value="Genomic_DNA"/>
</dbReference>
<organism evidence="1 2">
    <name type="scientific">Violaceomyces palustris</name>
    <dbReference type="NCBI Taxonomy" id="1673888"/>
    <lineage>
        <taxon>Eukaryota</taxon>
        <taxon>Fungi</taxon>
        <taxon>Dikarya</taxon>
        <taxon>Basidiomycota</taxon>
        <taxon>Ustilaginomycotina</taxon>
        <taxon>Ustilaginomycetes</taxon>
        <taxon>Violaceomycetales</taxon>
        <taxon>Violaceomycetaceae</taxon>
        <taxon>Violaceomyces</taxon>
    </lineage>
</organism>
<protein>
    <submittedName>
        <fullName evidence="1">Uncharacterized protein</fullName>
    </submittedName>
</protein>
<gene>
    <name evidence="1" type="ORF">IE53DRAFT_277928</name>
</gene>
<sequence length="1356" mass="146226">MPSSSNLPTVLSPGDFRRARNPAESVSRPTSRDKASKTPRSHRPDCSAIGVSQKLNPLPVDQLTAANSETLRSNVPPESARELLAHIIPPTTKTDQGTALPLDTPSLASASRTSILTESLDDSKSTYSDRTNAVSASTLLEGSEIRPDLRPRSTSFEHLREEAALEWARYTARAGRATSSQGHSSATEVGRSDGEKDERFGSPSITKAALRAAPSMAGTKSSIFSGGNNSGTGLGRGIRRPSTTSSLTTTPQTMWKLPNCTLVDSTCSEGDRSSKKKLERHRSLRLRTSKSQQFFQGSRQILDVDFMPSRLNGAASSCDAIQTPHSASYLTKKEKMEKVRRSRKLARMLGEEVFIDAPLSATMLGQPDTGHELHSGDQADDEAEPEIREGDPLLSESFNIFTFIADPSSPHPYTSSNVDSGYDQTRAASSFGMRSADGLSGATVGTSSSSSLYASAFWYDSPRLVREALLSPRESEGTDFNSGMSSNQQEEVDLLKGKESVGGSRPTKDDEPSLRGLAATRKDAEPTSLGPAFMQKITSRRASQQLSAEEPHSTSAKSFISISDGSESEARSTLPTSQALRGHRMVSGKQVPSTLCSDSSSSKTLLMGKHSEPLLEASAAKAGEESRVHREKEERRKRAAKLTRWLGTSVPAVLITAQAQETRPRTASEFPYDRKESASILTDARVATEFRPSAHLSQNNTRILASWSMAVRPKSASGPNSAGKASGPQTGIDSACIGGTKGMLKPSGRGAYQHPNRKRLFVSSSEPASPTTESKEEPSMFLHGQFGLVKNESRPGTVSPKIVSHQSRIQESGREPAAEEESSAKRDANAKGDDGSQETGAVGKVSEHAPRESKKSWRESIEKLKLATTQDQAFVARFIAGLGSNPPTPSSSSDSHGSTPSSACSNTSAMKGINSPTRMVGSIPEESEADFPNQEAFVGLGLLVPLHLETTVHGKVSSSDGAKIIARAEEPKKIFADGGKVVSQMVSRPTQSGSHEDVSLKLQATGIAEGDEIVIDSTSAEEKEAIRIMEPGMEVLRTPLTQSNEVDDESELDKAFSSSSQSSLRSTVSPSIRKPANLRERRRCSQSSALSVPQLMDNDTETESDHSSGSPLCASSHDELQSLSSYYSTCEVSIPNLSSNELKNNVMHAGSLRVRRDRDSPARDRPFRKLDVDIDHRSSEGHDDGGDGPYDELAPKVSGAFDFDLELDVETERNGYRPARSGVYSLAPIVHPGDFDGRPVLTEHDERRLRASRARKLGRFFGRELPTGYNFGPVARVPTWSPEPRASFAGTQSADSTQIHATSSHGSTAAKSVEEEKLASDLVIHKSKNGMVGIGHVEAVRRTRERGWTFSSFRKR</sequence>
<keyword evidence="2" id="KW-1185">Reference proteome</keyword>
<dbReference type="Proteomes" id="UP000245626">
    <property type="component" value="Unassembled WGS sequence"/>
</dbReference>
<evidence type="ECO:0000313" key="1">
    <source>
        <dbReference type="EMBL" id="PWN52507.1"/>
    </source>
</evidence>
<evidence type="ECO:0000313" key="2">
    <source>
        <dbReference type="Proteomes" id="UP000245626"/>
    </source>
</evidence>
<accession>A0ACD0P3B5</accession>
<proteinExistence type="predicted"/>
<reference evidence="1 2" key="1">
    <citation type="journal article" date="2018" name="Mol. Biol. Evol.">
        <title>Broad Genomic Sampling Reveals a Smut Pathogenic Ancestry of the Fungal Clade Ustilaginomycotina.</title>
        <authorList>
            <person name="Kijpornyongpan T."/>
            <person name="Mondo S.J."/>
            <person name="Barry K."/>
            <person name="Sandor L."/>
            <person name="Lee J."/>
            <person name="Lipzen A."/>
            <person name="Pangilinan J."/>
            <person name="LaButti K."/>
            <person name="Hainaut M."/>
            <person name="Henrissat B."/>
            <person name="Grigoriev I.V."/>
            <person name="Spatafora J.W."/>
            <person name="Aime M.C."/>
        </authorList>
    </citation>
    <scope>NUCLEOTIDE SEQUENCE [LARGE SCALE GENOMIC DNA]</scope>
    <source>
        <strain evidence="1 2">SA 807</strain>
    </source>
</reference>
<name>A0ACD0P3B5_9BASI</name>